<dbReference type="Gene3D" id="3.50.50.60">
    <property type="entry name" value="FAD/NAD(P)-binding domain"/>
    <property type="match status" value="1"/>
</dbReference>
<evidence type="ECO:0000313" key="1">
    <source>
        <dbReference type="EMBL" id="BAY53267.1"/>
    </source>
</evidence>
<protein>
    <submittedName>
        <fullName evidence="1">Uncharacterized protein</fullName>
    </submittedName>
</protein>
<proteinExistence type="predicted"/>
<dbReference type="InterPro" id="IPR036188">
    <property type="entry name" value="FAD/NAD-bd_sf"/>
</dbReference>
<gene>
    <name evidence="1" type="ORF">NIES2135_00690</name>
</gene>
<accession>A0A1Z4JA10</accession>
<keyword evidence="2" id="KW-1185">Reference proteome</keyword>
<evidence type="ECO:0000313" key="2">
    <source>
        <dbReference type="Proteomes" id="UP000217895"/>
    </source>
</evidence>
<sequence length="60" mass="6484">MTDSIQTQWLQTNVLVIDGGTAGPMAGLKAKQANPERDVCIYTQRSIQKIQAVIQPAANT</sequence>
<dbReference type="EMBL" id="AP018203">
    <property type="protein sequence ID" value="BAY53267.1"/>
    <property type="molecule type" value="Genomic_DNA"/>
</dbReference>
<organism evidence="1 2">
    <name type="scientific">Leptolyngbya boryana NIES-2135</name>
    <dbReference type="NCBI Taxonomy" id="1973484"/>
    <lineage>
        <taxon>Bacteria</taxon>
        <taxon>Bacillati</taxon>
        <taxon>Cyanobacteriota</taxon>
        <taxon>Cyanophyceae</taxon>
        <taxon>Leptolyngbyales</taxon>
        <taxon>Leptolyngbyaceae</taxon>
        <taxon>Leptolyngbya group</taxon>
        <taxon>Leptolyngbya</taxon>
    </lineage>
</organism>
<reference evidence="1 2" key="1">
    <citation type="submission" date="2017-06" db="EMBL/GenBank/DDBJ databases">
        <title>Genome sequencing of cyanobaciteial culture collection at National Institute for Environmental Studies (NIES).</title>
        <authorList>
            <person name="Hirose Y."/>
            <person name="Shimura Y."/>
            <person name="Fujisawa T."/>
            <person name="Nakamura Y."/>
            <person name="Kawachi M."/>
        </authorList>
    </citation>
    <scope>NUCLEOTIDE SEQUENCE [LARGE SCALE GENOMIC DNA]</scope>
    <source>
        <strain evidence="1 2">NIES-2135</strain>
    </source>
</reference>
<dbReference type="Proteomes" id="UP000217895">
    <property type="component" value="Chromosome"/>
</dbReference>
<name>A0A1Z4JA10_LEPBY</name>
<dbReference type="AlphaFoldDB" id="A0A1Z4JA10"/>